<keyword evidence="3" id="KW-0808">Transferase</keyword>
<dbReference type="InterPro" id="IPR043128">
    <property type="entry name" value="Rev_trsase/Diguanyl_cyclase"/>
</dbReference>
<dbReference type="InterPro" id="IPR050469">
    <property type="entry name" value="Diguanylate_Cyclase"/>
</dbReference>
<dbReference type="PANTHER" id="PTHR45138:SF9">
    <property type="entry name" value="DIGUANYLATE CYCLASE DGCM-RELATED"/>
    <property type="match status" value="1"/>
</dbReference>
<gene>
    <name evidence="3" type="primary">ydaM_9</name>
    <name evidence="3" type="ORF">ACWI_27300</name>
</gene>
<dbReference type="PROSITE" id="PS50887">
    <property type="entry name" value="GGDEF"/>
    <property type="match status" value="1"/>
</dbReference>
<evidence type="ECO:0000259" key="2">
    <source>
        <dbReference type="PROSITE" id="PS50887"/>
    </source>
</evidence>
<dbReference type="InterPro" id="IPR000160">
    <property type="entry name" value="GGDEF_dom"/>
</dbReference>
<evidence type="ECO:0000256" key="1">
    <source>
        <dbReference type="SAM" id="Phobius"/>
    </source>
</evidence>
<dbReference type="GO" id="GO:0052621">
    <property type="term" value="F:diguanylate cyclase activity"/>
    <property type="evidence" value="ECO:0007669"/>
    <property type="project" value="UniProtKB-EC"/>
</dbReference>
<dbReference type="InterPro" id="IPR029787">
    <property type="entry name" value="Nucleotide_cyclase"/>
</dbReference>
<evidence type="ECO:0000313" key="4">
    <source>
        <dbReference type="Proteomes" id="UP000176244"/>
    </source>
</evidence>
<reference evidence="3 4" key="1">
    <citation type="submission" date="2015-09" db="EMBL/GenBank/DDBJ databases">
        <title>Genome sequence of Acetobacterium wieringae DSM 1911.</title>
        <authorList>
            <person name="Poehlein A."/>
            <person name="Bengelsdorf F.R."/>
            <person name="Schiel-Bengelsdorf B."/>
            <person name="Duerre P."/>
            <person name="Daniel R."/>
        </authorList>
    </citation>
    <scope>NUCLEOTIDE SEQUENCE [LARGE SCALE GENOMIC DNA]</scope>
    <source>
        <strain evidence="3 4">DSM 1911</strain>
    </source>
</reference>
<dbReference type="SMART" id="SM00267">
    <property type="entry name" value="GGDEF"/>
    <property type="match status" value="1"/>
</dbReference>
<organism evidence="3 4">
    <name type="scientific">Acetobacterium wieringae</name>
    <dbReference type="NCBI Taxonomy" id="52694"/>
    <lineage>
        <taxon>Bacteria</taxon>
        <taxon>Bacillati</taxon>
        <taxon>Bacillota</taxon>
        <taxon>Clostridia</taxon>
        <taxon>Eubacteriales</taxon>
        <taxon>Eubacteriaceae</taxon>
        <taxon>Acetobacterium</taxon>
    </lineage>
</organism>
<dbReference type="RefSeq" id="WP_242871624.1">
    <property type="nucleotide sequence ID" value="NZ_LKEU01000036.1"/>
</dbReference>
<accession>A0A1F2PGJ9</accession>
<dbReference type="Proteomes" id="UP000176244">
    <property type="component" value="Unassembled WGS sequence"/>
</dbReference>
<dbReference type="GO" id="GO:1902201">
    <property type="term" value="P:negative regulation of bacterial-type flagellum-dependent cell motility"/>
    <property type="evidence" value="ECO:0007669"/>
    <property type="project" value="TreeGrafter"/>
</dbReference>
<sequence>MKFKFFMLISMVILGIVYGFVYHYLAMPLLGDNEFVHCLGSGTIFGLIAYFVAVNITHKYYKLEKVYNTLKRDIDIDQLTGLYNRRAFDHYIKKISKDKVYSLIFIDVDNFRKFNNEFGHDSGDAVLQKVSATIKNAIRQNDRAYRYGGEEIVVVLNKCSKHNAIKIGEKIRCNISSIDNSPQPSITVSLGVASYPDDGRDISTIIKLSDEALLEAKKSGKNRLVYKMI</sequence>
<dbReference type="GO" id="GO:0043709">
    <property type="term" value="P:cell adhesion involved in single-species biofilm formation"/>
    <property type="evidence" value="ECO:0007669"/>
    <property type="project" value="TreeGrafter"/>
</dbReference>
<dbReference type="STRING" id="52694.ACWI_27300"/>
<dbReference type="AlphaFoldDB" id="A0A1F2PGJ9"/>
<dbReference type="Pfam" id="PF00990">
    <property type="entry name" value="GGDEF"/>
    <property type="match status" value="1"/>
</dbReference>
<dbReference type="PANTHER" id="PTHR45138">
    <property type="entry name" value="REGULATORY COMPONENTS OF SENSORY TRANSDUCTION SYSTEM"/>
    <property type="match status" value="1"/>
</dbReference>
<dbReference type="NCBIfam" id="TIGR00254">
    <property type="entry name" value="GGDEF"/>
    <property type="match status" value="1"/>
</dbReference>
<comment type="caution">
    <text evidence="3">The sequence shown here is derived from an EMBL/GenBank/DDBJ whole genome shotgun (WGS) entry which is preliminary data.</text>
</comment>
<dbReference type="EC" id="2.7.7.65" evidence="3"/>
<feature type="transmembrane region" description="Helical" evidence="1">
    <location>
        <begin position="5"/>
        <end position="27"/>
    </location>
</feature>
<proteinExistence type="predicted"/>
<evidence type="ECO:0000313" key="3">
    <source>
        <dbReference type="EMBL" id="OFV69841.1"/>
    </source>
</evidence>
<keyword evidence="1" id="KW-0812">Transmembrane</keyword>
<dbReference type="EMBL" id="LKEU01000036">
    <property type="protein sequence ID" value="OFV69841.1"/>
    <property type="molecule type" value="Genomic_DNA"/>
</dbReference>
<feature type="domain" description="GGDEF" evidence="2">
    <location>
        <begin position="99"/>
        <end position="229"/>
    </location>
</feature>
<name>A0A1F2PGJ9_9FIRM</name>
<dbReference type="GO" id="GO:0005886">
    <property type="term" value="C:plasma membrane"/>
    <property type="evidence" value="ECO:0007669"/>
    <property type="project" value="TreeGrafter"/>
</dbReference>
<dbReference type="Gene3D" id="3.30.70.270">
    <property type="match status" value="1"/>
</dbReference>
<keyword evidence="1" id="KW-1133">Transmembrane helix</keyword>
<feature type="transmembrane region" description="Helical" evidence="1">
    <location>
        <begin position="39"/>
        <end position="57"/>
    </location>
</feature>
<keyword evidence="1" id="KW-0472">Membrane</keyword>
<keyword evidence="3" id="KW-0548">Nucleotidyltransferase</keyword>
<protein>
    <submittedName>
        <fullName evidence="3">Putative diguanylate cyclase YdaM</fullName>
        <ecNumber evidence="3">2.7.7.65</ecNumber>
    </submittedName>
</protein>
<dbReference type="CDD" id="cd01949">
    <property type="entry name" value="GGDEF"/>
    <property type="match status" value="1"/>
</dbReference>
<dbReference type="FunFam" id="3.30.70.270:FF:000001">
    <property type="entry name" value="Diguanylate cyclase domain protein"/>
    <property type="match status" value="1"/>
</dbReference>
<dbReference type="SUPFAM" id="SSF55073">
    <property type="entry name" value="Nucleotide cyclase"/>
    <property type="match status" value="1"/>
</dbReference>